<name>A0ABM8VZZ9_GIGMA</name>
<dbReference type="Proteomes" id="UP000789901">
    <property type="component" value="Unassembled WGS sequence"/>
</dbReference>
<organism evidence="1 2">
    <name type="scientific">Gigaspora margarita</name>
    <dbReference type="NCBI Taxonomy" id="4874"/>
    <lineage>
        <taxon>Eukaryota</taxon>
        <taxon>Fungi</taxon>
        <taxon>Fungi incertae sedis</taxon>
        <taxon>Mucoromycota</taxon>
        <taxon>Glomeromycotina</taxon>
        <taxon>Glomeromycetes</taxon>
        <taxon>Diversisporales</taxon>
        <taxon>Gigasporaceae</taxon>
        <taxon>Gigaspora</taxon>
    </lineage>
</organism>
<dbReference type="EMBL" id="CAJVQB010000449">
    <property type="protein sequence ID" value="CAG8489748.1"/>
    <property type="molecule type" value="Genomic_DNA"/>
</dbReference>
<evidence type="ECO:0000313" key="2">
    <source>
        <dbReference type="Proteomes" id="UP000789901"/>
    </source>
</evidence>
<accession>A0ABM8VZZ9</accession>
<proteinExistence type="predicted"/>
<evidence type="ECO:0000313" key="1">
    <source>
        <dbReference type="EMBL" id="CAG8489748.1"/>
    </source>
</evidence>
<reference evidence="1 2" key="1">
    <citation type="submission" date="2021-06" db="EMBL/GenBank/DDBJ databases">
        <authorList>
            <person name="Kallberg Y."/>
            <person name="Tangrot J."/>
            <person name="Rosling A."/>
        </authorList>
    </citation>
    <scope>NUCLEOTIDE SEQUENCE [LARGE SCALE GENOMIC DNA]</scope>
    <source>
        <strain evidence="1 2">120-4 pot B 10/14</strain>
    </source>
</reference>
<gene>
    <name evidence="1" type="ORF">GMARGA_LOCUS1661</name>
</gene>
<sequence>MGGYMEYIEMCGECKDLTPQPTQRDKAKKGKLLEELKNVVKEGDRPSDVKRKVSEIKLKESMGQSHTQLLYNFACELCEQYRRQEHRNFVKLEGIGLDPNRVYVVCDTCIEFGRANVIKPRNDDYDPID</sequence>
<keyword evidence="2" id="KW-1185">Reference proteome</keyword>
<protein>
    <submittedName>
        <fullName evidence="1">13540_t:CDS:1</fullName>
    </submittedName>
</protein>
<comment type="caution">
    <text evidence="1">The sequence shown here is derived from an EMBL/GenBank/DDBJ whole genome shotgun (WGS) entry which is preliminary data.</text>
</comment>